<dbReference type="Proteomes" id="UP000221369">
    <property type="component" value="Unassembled WGS sequence"/>
</dbReference>
<gene>
    <name evidence="10" type="ORF">ATJ78_0265</name>
</gene>
<evidence type="ECO:0000259" key="8">
    <source>
        <dbReference type="Pfam" id="PF06762"/>
    </source>
</evidence>
<evidence type="ECO:0000256" key="6">
    <source>
        <dbReference type="ARBA" id="ARBA00023136"/>
    </source>
</evidence>
<evidence type="ECO:0000256" key="2">
    <source>
        <dbReference type="ARBA" id="ARBA00005512"/>
    </source>
</evidence>
<dbReference type="RefSeq" id="WP_098405950.1">
    <property type="nucleotide sequence ID" value="NZ_PDJE01000001.1"/>
</dbReference>
<keyword evidence="4" id="KW-0256">Endoplasmic reticulum</keyword>
<dbReference type="InterPro" id="IPR057434">
    <property type="entry name" value="LMF1/2_N"/>
</dbReference>
<keyword evidence="5 7" id="KW-1133">Transmembrane helix</keyword>
<feature type="transmembrane region" description="Helical" evidence="7">
    <location>
        <begin position="83"/>
        <end position="103"/>
    </location>
</feature>
<dbReference type="Pfam" id="PF06762">
    <property type="entry name" value="LMF1"/>
    <property type="match status" value="1"/>
</dbReference>
<dbReference type="PANTHER" id="PTHR14463:SF10">
    <property type="entry name" value="LIPASE MATURATION FACTOR 1"/>
    <property type="match status" value="1"/>
</dbReference>
<dbReference type="Pfam" id="PF25179">
    <property type="entry name" value="LMF1_C"/>
    <property type="match status" value="1"/>
</dbReference>
<organism evidence="10 11">
    <name type="scientific">Paramicrobacterium agarici</name>
    <dbReference type="NCBI Taxonomy" id="630514"/>
    <lineage>
        <taxon>Bacteria</taxon>
        <taxon>Bacillati</taxon>
        <taxon>Actinomycetota</taxon>
        <taxon>Actinomycetes</taxon>
        <taxon>Micrococcales</taxon>
        <taxon>Microbacteriaceae</taxon>
        <taxon>Paramicrobacterium</taxon>
    </lineage>
</organism>
<comment type="caution">
    <text evidence="10">The sequence shown here is derived from an EMBL/GenBank/DDBJ whole genome shotgun (WGS) entry which is preliminary data.</text>
</comment>
<feature type="transmembrane region" description="Helical" evidence="7">
    <location>
        <begin position="320"/>
        <end position="345"/>
    </location>
</feature>
<dbReference type="InterPro" id="IPR009613">
    <property type="entry name" value="LMF"/>
</dbReference>
<evidence type="ECO:0000256" key="1">
    <source>
        <dbReference type="ARBA" id="ARBA00004477"/>
    </source>
</evidence>
<dbReference type="PANTHER" id="PTHR14463">
    <property type="entry name" value="LIPASE MATURATION FACTOR"/>
    <property type="match status" value="1"/>
</dbReference>
<keyword evidence="3 7" id="KW-0812">Transmembrane</keyword>
<keyword evidence="11" id="KW-1185">Reference proteome</keyword>
<dbReference type="InterPro" id="IPR057433">
    <property type="entry name" value="LMF1/2_C"/>
</dbReference>
<protein>
    <submittedName>
        <fullName evidence="10">Lipase maturation factor</fullName>
    </submittedName>
</protein>
<proteinExistence type="inferred from homology"/>
<evidence type="ECO:0000256" key="4">
    <source>
        <dbReference type="ARBA" id="ARBA00022824"/>
    </source>
</evidence>
<comment type="similarity">
    <text evidence="2">Belongs to the lipase maturation factor family.</text>
</comment>
<feature type="transmembrane region" description="Helical" evidence="7">
    <location>
        <begin position="267"/>
        <end position="287"/>
    </location>
</feature>
<feature type="transmembrane region" description="Helical" evidence="7">
    <location>
        <begin position="109"/>
        <end position="135"/>
    </location>
</feature>
<feature type="domain" description="Lipase maturation factor 1/2 C-terminal" evidence="9">
    <location>
        <begin position="361"/>
        <end position="498"/>
    </location>
</feature>
<feature type="transmembrane region" description="Helical" evidence="7">
    <location>
        <begin position="242"/>
        <end position="260"/>
    </location>
</feature>
<comment type="subcellular location">
    <subcellularLocation>
        <location evidence="1">Endoplasmic reticulum membrane</location>
        <topology evidence="1">Multi-pass membrane protein</topology>
    </subcellularLocation>
</comment>
<dbReference type="GO" id="GO:0051604">
    <property type="term" value="P:protein maturation"/>
    <property type="evidence" value="ECO:0007669"/>
    <property type="project" value="InterPro"/>
</dbReference>
<keyword evidence="6 7" id="KW-0472">Membrane</keyword>
<dbReference type="EMBL" id="PDJE01000001">
    <property type="protein sequence ID" value="PFG29360.1"/>
    <property type="molecule type" value="Genomic_DNA"/>
</dbReference>
<evidence type="ECO:0000313" key="11">
    <source>
        <dbReference type="Proteomes" id="UP000221369"/>
    </source>
</evidence>
<feature type="transmembrane region" description="Helical" evidence="7">
    <location>
        <begin position="28"/>
        <end position="48"/>
    </location>
</feature>
<reference evidence="10 11" key="1">
    <citation type="submission" date="2017-10" db="EMBL/GenBank/DDBJ databases">
        <title>Sequencing the genomes of 1000 actinobacteria strains.</title>
        <authorList>
            <person name="Klenk H.-P."/>
        </authorList>
    </citation>
    <scope>NUCLEOTIDE SEQUENCE [LARGE SCALE GENOMIC DNA]</scope>
    <source>
        <strain evidence="10 11">DSM 21798</strain>
    </source>
</reference>
<accession>A0A2A9DTX1</accession>
<dbReference type="AlphaFoldDB" id="A0A2A9DTX1"/>
<feature type="transmembrane region" description="Helical" evidence="7">
    <location>
        <begin position="147"/>
        <end position="170"/>
    </location>
</feature>
<evidence type="ECO:0000256" key="7">
    <source>
        <dbReference type="SAM" id="Phobius"/>
    </source>
</evidence>
<name>A0A2A9DTX1_9MICO</name>
<evidence type="ECO:0000256" key="3">
    <source>
        <dbReference type="ARBA" id="ARBA00022692"/>
    </source>
</evidence>
<evidence type="ECO:0000259" key="9">
    <source>
        <dbReference type="Pfam" id="PF25179"/>
    </source>
</evidence>
<evidence type="ECO:0000256" key="5">
    <source>
        <dbReference type="ARBA" id="ARBA00022989"/>
    </source>
</evidence>
<feature type="domain" description="Lipase maturation factor 1/2 N-terminal" evidence="8">
    <location>
        <begin position="133"/>
        <end position="285"/>
    </location>
</feature>
<evidence type="ECO:0000313" key="10">
    <source>
        <dbReference type="EMBL" id="PFG29360.1"/>
    </source>
</evidence>
<sequence>MAGTELADALGFLNADDYTIAREVLQRGIAAIFAIAFASAIAQFPALLGENGLLPAPRFIARTSGRRLPSIFRLRPFRYSDRMLRVTASIGVALAASVVLGLPQLGPPWLPLLVFVLLWVLYLSIVNIGQVFYGFGWESLLLEAGAIAAFLGSNATAPPLLVIVFFWWLVVRVELGAGLIKMRGDSSWRDLSAMSYHHETQPMPGPFSRLAHLMPPSVHRAETLGNHIVQLGMPLLLFAPQPIASCAAVLIVLTQLWLVVTGNFAWLNWITIVVAFSAVSDSFFAWITGHGWPGWSWFSVPLGAQGGADAARDAAYSSPIWWLALTTAAFLVGAWLSVPAVANLFSRRQLMNASFNRLGIGNAYGAFGSVTQLRREVVIEGTMAEHPDADDWHAYEFKGKPGDVTRTPQQFAPYHLRLDWLMWFLALGDWNAVWFERLLGKLLHADRATLRMLRHDPFDGAAPRAIRARVFAYRFATRAEKRATGAVWVRDELATLVPPTTRAEW</sequence>